<dbReference type="KEGG" id="bbig:BBBOND_0210350"/>
<protein>
    <submittedName>
        <fullName evidence="2">Uncharacterized protein</fullName>
    </submittedName>
</protein>
<proteinExistence type="predicted"/>
<accession>A0A061D7C9</accession>
<sequence>MAPLKAHCVRASALVLLLTQLFLLQWLPVAFGHLRRNSSHLRLYELRNALRNDFANYDIRNPAVQRRKFALCVVNADAPSAQKADKPGILGRVWNTYAKIKDVVDRHIQKISDNRKKALSSTHPLRHQSWRITFHRKTGLLGLSTRTEHILIDFMEDGTLKTSEGHDGKHFEMTNKQQSAGNWWSEYGDVVWKIYFDPKSNVATYFNAQFSWNNFGEAAFMRRGVVYQDRPQDGWLPQYLFRPVIGKFTGEGIPQDDTNSPVKSRFDGEVSHGK</sequence>
<organism evidence="2 3">
    <name type="scientific">Babesia bigemina</name>
    <dbReference type="NCBI Taxonomy" id="5866"/>
    <lineage>
        <taxon>Eukaryota</taxon>
        <taxon>Sar</taxon>
        <taxon>Alveolata</taxon>
        <taxon>Apicomplexa</taxon>
        <taxon>Aconoidasida</taxon>
        <taxon>Piroplasmida</taxon>
        <taxon>Babesiidae</taxon>
        <taxon>Babesia</taxon>
    </lineage>
</organism>
<evidence type="ECO:0000313" key="2">
    <source>
        <dbReference type="EMBL" id="CDR95882.1"/>
    </source>
</evidence>
<evidence type="ECO:0000313" key="3">
    <source>
        <dbReference type="Proteomes" id="UP000033188"/>
    </source>
</evidence>
<dbReference type="Proteomes" id="UP000033188">
    <property type="component" value="Chromosome 2"/>
</dbReference>
<dbReference type="GeneID" id="24564423"/>
<dbReference type="AlphaFoldDB" id="A0A061D7C9"/>
<feature type="compositionally biased region" description="Basic and acidic residues" evidence="1">
    <location>
        <begin position="264"/>
        <end position="274"/>
    </location>
</feature>
<feature type="region of interest" description="Disordered" evidence="1">
    <location>
        <begin position="251"/>
        <end position="274"/>
    </location>
</feature>
<dbReference type="EMBL" id="LK391708">
    <property type="protein sequence ID" value="CDR95882.1"/>
    <property type="molecule type" value="Genomic_DNA"/>
</dbReference>
<evidence type="ECO:0000256" key="1">
    <source>
        <dbReference type="SAM" id="MobiDB-lite"/>
    </source>
</evidence>
<keyword evidence="3" id="KW-1185">Reference proteome</keyword>
<name>A0A061D7C9_BABBI</name>
<dbReference type="OrthoDB" id="369837at2759"/>
<reference evidence="3" key="1">
    <citation type="submission" date="2014-06" db="EMBL/GenBank/DDBJ databases">
        <authorList>
            <person name="Aslett M."/>
            <person name="De Silva N."/>
        </authorList>
    </citation>
    <scope>NUCLEOTIDE SEQUENCE [LARGE SCALE GENOMIC DNA]</scope>
    <source>
        <strain evidence="3">Bond</strain>
    </source>
</reference>
<gene>
    <name evidence="2" type="ORF">BBBOND_0210350</name>
</gene>
<dbReference type="VEuPathDB" id="PiroplasmaDB:BBBOND_0210350"/>
<dbReference type="RefSeq" id="XP_012768068.1">
    <property type="nucleotide sequence ID" value="XM_012912614.1"/>
</dbReference>